<evidence type="ECO:0000313" key="1">
    <source>
        <dbReference type="EMBL" id="KII65813.1"/>
    </source>
</evidence>
<keyword evidence="2" id="KW-1185">Reference proteome</keyword>
<gene>
    <name evidence="1" type="ORF">RF11_13109</name>
</gene>
<dbReference type="Proteomes" id="UP000031668">
    <property type="component" value="Unassembled WGS sequence"/>
</dbReference>
<accession>A0A0C2J9J6</accession>
<dbReference type="AlphaFoldDB" id="A0A0C2J9J6"/>
<proteinExistence type="predicted"/>
<dbReference type="EMBL" id="JWZT01003716">
    <property type="protein sequence ID" value="KII65813.1"/>
    <property type="molecule type" value="Genomic_DNA"/>
</dbReference>
<sequence>MYVLRSFIYVKSDCSYCSYIPSRNVLTMANSLHLDILTNPRMNLISKFLWLSFLILMQIIKTLSETFVCMKKSFIYNCQFPETALIDQVVCNGQLKTFYLRSLNNTNLAFLMIQKGCSDADISAPVQDASLDCSDIYVNATEDSFPICRPILTPPSITCDWLF</sequence>
<comment type="caution">
    <text evidence="1">The sequence shown here is derived from an EMBL/GenBank/DDBJ whole genome shotgun (WGS) entry which is preliminary data.</text>
</comment>
<reference evidence="1 2" key="1">
    <citation type="journal article" date="2014" name="Genome Biol. Evol.">
        <title>The genome of the myxosporean Thelohanellus kitauei shows adaptations to nutrient acquisition within its fish host.</title>
        <authorList>
            <person name="Yang Y."/>
            <person name="Xiong J."/>
            <person name="Zhou Z."/>
            <person name="Huo F."/>
            <person name="Miao W."/>
            <person name="Ran C."/>
            <person name="Liu Y."/>
            <person name="Zhang J."/>
            <person name="Feng J."/>
            <person name="Wang M."/>
            <person name="Wang M."/>
            <person name="Wang L."/>
            <person name="Yao B."/>
        </authorList>
    </citation>
    <scope>NUCLEOTIDE SEQUENCE [LARGE SCALE GENOMIC DNA]</scope>
    <source>
        <strain evidence="1">Wuqing</strain>
    </source>
</reference>
<name>A0A0C2J9J6_THEKT</name>
<protein>
    <submittedName>
        <fullName evidence="1">Uncharacterized protein</fullName>
    </submittedName>
</protein>
<organism evidence="1 2">
    <name type="scientific">Thelohanellus kitauei</name>
    <name type="common">Myxosporean</name>
    <dbReference type="NCBI Taxonomy" id="669202"/>
    <lineage>
        <taxon>Eukaryota</taxon>
        <taxon>Metazoa</taxon>
        <taxon>Cnidaria</taxon>
        <taxon>Myxozoa</taxon>
        <taxon>Myxosporea</taxon>
        <taxon>Bivalvulida</taxon>
        <taxon>Platysporina</taxon>
        <taxon>Myxobolidae</taxon>
        <taxon>Thelohanellus</taxon>
    </lineage>
</organism>
<evidence type="ECO:0000313" key="2">
    <source>
        <dbReference type="Proteomes" id="UP000031668"/>
    </source>
</evidence>